<accession>A0A0G2SS65</accession>
<dbReference type="Proteomes" id="UP000202749">
    <property type="component" value="Segment"/>
</dbReference>
<evidence type="ECO:0000313" key="2">
    <source>
        <dbReference type="Proteomes" id="UP000202749"/>
    </source>
</evidence>
<dbReference type="RefSeq" id="YP_009195544.1">
    <property type="nucleotide sequence ID" value="NC_028762.1"/>
</dbReference>
<dbReference type="InterPro" id="IPR055629">
    <property type="entry name" value="DUF7205"/>
</dbReference>
<keyword evidence="2" id="KW-1185">Reference proteome</keyword>
<dbReference type="GeneID" id="26622925"/>
<gene>
    <name evidence="1" type="ORF">Pm5461_123</name>
</gene>
<organism evidence="1 2">
    <name type="scientific">Proteus phage vB_PmiM_Pm5461</name>
    <dbReference type="NCBI Taxonomy" id="1636250"/>
    <lineage>
        <taxon>Viruses</taxon>
        <taxon>Duplodnaviria</taxon>
        <taxon>Heunggongvirae</taxon>
        <taxon>Uroviricota</taxon>
        <taxon>Caudoviricetes</taxon>
        <taxon>Pantevenvirales</taxon>
        <taxon>Straboviridae</taxon>
        <taxon>Bragavirus</taxon>
        <taxon>Bragavirus pm5461</taxon>
    </lineage>
</organism>
<dbReference type="EMBL" id="KP890823">
    <property type="protein sequence ID" value="AKA61988.1"/>
    <property type="molecule type" value="Genomic_DNA"/>
</dbReference>
<name>A0A0G2SS65_9CAUD</name>
<dbReference type="KEGG" id="vg:26622925"/>
<sequence>MNINEAFSLFKEQNKIGFKEIYANDPELEIHPKLMQGTPKEDMIGNLISVGDIVSFSSTGPWKGISVGVILGFTKEGFRVAVYEYYHPRDYDKDVFAYIMNTPHQVILVRKTKRVYQ</sequence>
<protein>
    <submittedName>
        <fullName evidence="1">Uncharacterized protein</fullName>
    </submittedName>
</protein>
<evidence type="ECO:0000313" key="1">
    <source>
        <dbReference type="EMBL" id="AKA61988.1"/>
    </source>
</evidence>
<dbReference type="Pfam" id="PF23835">
    <property type="entry name" value="DUF7205"/>
    <property type="match status" value="1"/>
</dbReference>
<dbReference type="OrthoDB" id="40575at10239"/>
<proteinExistence type="predicted"/>
<reference evidence="1 2" key="1">
    <citation type="submission" date="2015-03" db="EMBL/GenBank/DDBJ databases">
        <authorList>
            <person name="Melo L.D.R."/>
            <person name="Veiga P."/>
            <person name="Cerca N."/>
            <person name="Kropinski A.M."/>
            <person name="Azeredo J."/>
            <person name="Almeida C."/>
            <person name="Sillankorva S."/>
        </authorList>
    </citation>
    <scope>NUCLEOTIDE SEQUENCE [LARGE SCALE GENOMIC DNA]</scope>
</reference>